<dbReference type="Pfam" id="PF21257">
    <property type="entry name" value="PHD_ash2p_like"/>
    <property type="match status" value="1"/>
</dbReference>
<feature type="domain" description="Set1/Ash2 histone methyltransferase complex subunit ASH2-like PHD zinc finger" evidence="2">
    <location>
        <begin position="122"/>
        <end position="174"/>
    </location>
</feature>
<reference evidence="3 4" key="1">
    <citation type="submission" date="2017-12" db="EMBL/GenBank/DDBJ databases">
        <title>High-resolution comparative analysis of great ape genomes.</title>
        <authorList>
            <person name="Pollen A."/>
            <person name="Hastie A."/>
            <person name="Hormozdiari F."/>
            <person name="Dougherty M."/>
            <person name="Liu R."/>
            <person name="Chaisson M."/>
            <person name="Hoppe E."/>
            <person name="Hill C."/>
            <person name="Pang A."/>
            <person name="Hillier L."/>
            <person name="Baker C."/>
            <person name="Armstrong J."/>
            <person name="Shendure J."/>
            <person name="Paten B."/>
            <person name="Wilson R."/>
            <person name="Chao H."/>
            <person name="Schneider V."/>
            <person name="Ventura M."/>
            <person name="Kronenberg Z."/>
            <person name="Murali S."/>
            <person name="Gordon D."/>
            <person name="Cantsilieris S."/>
            <person name="Munson K."/>
            <person name="Nelson B."/>
            <person name="Raja A."/>
            <person name="Underwood J."/>
            <person name="Diekhans M."/>
            <person name="Fiddes I."/>
            <person name="Haussler D."/>
            <person name="Eichler E."/>
        </authorList>
    </citation>
    <scope>NUCLEOTIDE SEQUENCE [LARGE SCALE GENOMIC DNA]</scope>
    <source>
        <strain evidence="3">Yerkes chimp pedigree #C0471</strain>
    </source>
</reference>
<proteinExistence type="predicted"/>
<feature type="non-terminal residue" evidence="3">
    <location>
        <position position="201"/>
    </location>
</feature>
<dbReference type="InterPro" id="IPR049455">
    <property type="entry name" value="ASH2-like_PHD"/>
</dbReference>
<evidence type="ECO:0000259" key="2">
    <source>
        <dbReference type="Pfam" id="PF21257"/>
    </source>
</evidence>
<dbReference type="AlphaFoldDB" id="A0A2J8N7X0"/>
<feature type="compositionally biased region" description="Gly residues" evidence="1">
    <location>
        <begin position="1"/>
        <end position="18"/>
    </location>
</feature>
<feature type="compositionally biased region" description="Polar residues" evidence="1">
    <location>
        <begin position="66"/>
        <end position="76"/>
    </location>
</feature>
<feature type="region of interest" description="Disordered" evidence="1">
    <location>
        <begin position="1"/>
        <end position="107"/>
    </location>
</feature>
<accession>A0A2J8N7X0</accession>
<name>A0A2J8N7X0_PANTR</name>
<dbReference type="CDD" id="cd15583">
    <property type="entry name" value="PHD_ash2p_like"/>
    <property type="match status" value="1"/>
</dbReference>
<evidence type="ECO:0000256" key="1">
    <source>
        <dbReference type="SAM" id="MobiDB-lite"/>
    </source>
</evidence>
<feature type="compositionally biased region" description="Low complexity" evidence="1">
    <location>
        <begin position="84"/>
        <end position="98"/>
    </location>
</feature>
<comment type="caution">
    <text evidence="3">The sequence shown here is derived from an EMBL/GenBank/DDBJ whole genome shotgun (WGS) entry which is preliminary data.</text>
</comment>
<dbReference type="Gene3D" id="3.90.980.20">
    <property type="match status" value="1"/>
</dbReference>
<evidence type="ECO:0000313" key="3">
    <source>
        <dbReference type="EMBL" id="PNI67864.1"/>
    </source>
</evidence>
<gene>
    <name evidence="3" type="ORF">CK820_G0013122</name>
</gene>
<feature type="compositionally biased region" description="Low complexity" evidence="1">
    <location>
        <begin position="36"/>
        <end position="51"/>
    </location>
</feature>
<protein>
    <submittedName>
        <fullName evidence="3">ASH2L isoform 12</fullName>
    </submittedName>
</protein>
<dbReference type="EMBL" id="NBAG03000233">
    <property type="protein sequence ID" value="PNI67864.1"/>
    <property type="molecule type" value="Genomic_DNA"/>
</dbReference>
<dbReference type="Proteomes" id="UP000236370">
    <property type="component" value="Unassembled WGS sequence"/>
</dbReference>
<evidence type="ECO:0000313" key="4">
    <source>
        <dbReference type="Proteomes" id="UP000236370"/>
    </source>
</evidence>
<organism evidence="3 4">
    <name type="scientific">Pan troglodytes</name>
    <name type="common">Chimpanzee</name>
    <dbReference type="NCBI Taxonomy" id="9598"/>
    <lineage>
        <taxon>Eukaryota</taxon>
        <taxon>Metazoa</taxon>
        <taxon>Chordata</taxon>
        <taxon>Craniata</taxon>
        <taxon>Vertebrata</taxon>
        <taxon>Euteleostomi</taxon>
        <taxon>Mammalia</taxon>
        <taxon>Eutheria</taxon>
        <taxon>Euarchontoglires</taxon>
        <taxon>Primates</taxon>
        <taxon>Haplorrhini</taxon>
        <taxon>Catarrhini</taxon>
        <taxon>Hominidae</taxon>
        <taxon>Pan</taxon>
    </lineage>
</organism>
<sequence>MAAAGAGPGQEAGAGPGPGAAANATGAEEGEMKPVAAGAAAPPGEGTSAAPTVEPSSGEAEGGKETTLQCQTGRSNGHSENRVGELPLFEPLPGPTLTQEGAGDTSEVMDTQAGSVDEENGRQLGEVELQCGICTKWFTADTFGIDTSSCLPFMTNYSFHCNVCHHSGNTYFLRKQANLKEMCLSALANLTWQSRTQDEHP</sequence>